<dbReference type="FunCoup" id="A0A165SPU8">
    <property type="interactions" value="31"/>
</dbReference>
<dbReference type="GO" id="GO:0008757">
    <property type="term" value="F:S-adenosylmethionine-dependent methyltransferase activity"/>
    <property type="evidence" value="ECO:0007669"/>
    <property type="project" value="UniProtKB-ARBA"/>
</dbReference>
<reference evidence="1 2" key="1">
    <citation type="journal article" date="2016" name="Mol. Biol. Evol.">
        <title>Comparative Genomics of Early-Diverging Mushroom-Forming Fungi Provides Insights into the Origins of Lignocellulose Decay Capabilities.</title>
        <authorList>
            <person name="Nagy L.G."/>
            <person name="Riley R."/>
            <person name="Tritt A."/>
            <person name="Adam C."/>
            <person name="Daum C."/>
            <person name="Floudas D."/>
            <person name="Sun H."/>
            <person name="Yadav J.S."/>
            <person name="Pangilinan J."/>
            <person name="Larsson K.H."/>
            <person name="Matsuura K."/>
            <person name="Barry K."/>
            <person name="Labutti K."/>
            <person name="Kuo R."/>
            <person name="Ohm R.A."/>
            <person name="Bhattacharya S.S."/>
            <person name="Shirouzu T."/>
            <person name="Yoshinaga Y."/>
            <person name="Martin F.M."/>
            <person name="Grigoriev I.V."/>
            <person name="Hibbett D.S."/>
        </authorList>
    </citation>
    <scope>NUCLEOTIDE SEQUENCE [LARGE SCALE GENOMIC DNA]</scope>
    <source>
        <strain evidence="1 2">HHB14362 ss-1</strain>
    </source>
</reference>
<accession>A0A165SPU8</accession>
<gene>
    <name evidence="1" type="ORF">NEOLEDRAFT_1092409</name>
</gene>
<keyword evidence="2" id="KW-1185">Reference proteome</keyword>
<dbReference type="InParanoid" id="A0A165SPU8"/>
<dbReference type="PANTHER" id="PTHR14614">
    <property type="entry name" value="HEPATOCELLULAR CARCINOMA-ASSOCIATED ANTIGEN"/>
    <property type="match status" value="1"/>
</dbReference>
<dbReference type="Proteomes" id="UP000076761">
    <property type="component" value="Unassembled WGS sequence"/>
</dbReference>
<dbReference type="AlphaFoldDB" id="A0A165SPU8"/>
<sequence length="394" mass="43516">MTVVHPPTIALPRIANIQACTSRDLADALIYLRKLYSPDVRGSKIISRRRQYPLLKNDVDDLDELRADSFERSYSIRWLTSLCSCAELLADDKQISTTSLESLVQDAAALLAICAGTASAGTMSRNFTFDDGKIQVQLTDIPLDNHEYASVGAQTWGGACVLSEMLVQSPQDFGLSGSSLREPLRILELGAGTGLVSLVVAKLLQSHGRDDPAWSCTVVATDCYPSVLGNLEHNIMNNLSSSEAPMSLSVFAHFLDWSQFSRQDSELDSPPFDEQFDLVLGADIVYEADHALWIKRCAEKLLKKPEHVNGDQPQFHLVVPLRSTHAAELGTIERVFVREDVRTTESFSNGTDRVWDLMILSKDSILCDAQGDVKTRGGGNEVEYAYYTIGWVKL</sequence>
<dbReference type="CDD" id="cd02440">
    <property type="entry name" value="AdoMet_MTases"/>
    <property type="match status" value="1"/>
</dbReference>
<protein>
    <recommendedName>
        <fullName evidence="3">S-adenosyl-L-methionine-dependent methyltransferase</fullName>
    </recommendedName>
</protein>
<dbReference type="OrthoDB" id="433955at2759"/>
<dbReference type="EMBL" id="KV425571">
    <property type="protein sequence ID" value="KZT25483.1"/>
    <property type="molecule type" value="Genomic_DNA"/>
</dbReference>
<organism evidence="1 2">
    <name type="scientific">Neolentinus lepideus HHB14362 ss-1</name>
    <dbReference type="NCBI Taxonomy" id="1314782"/>
    <lineage>
        <taxon>Eukaryota</taxon>
        <taxon>Fungi</taxon>
        <taxon>Dikarya</taxon>
        <taxon>Basidiomycota</taxon>
        <taxon>Agaricomycotina</taxon>
        <taxon>Agaricomycetes</taxon>
        <taxon>Gloeophyllales</taxon>
        <taxon>Gloeophyllaceae</taxon>
        <taxon>Neolentinus</taxon>
    </lineage>
</organism>
<dbReference type="InterPro" id="IPR029063">
    <property type="entry name" value="SAM-dependent_MTases_sf"/>
</dbReference>
<dbReference type="InterPro" id="IPR019410">
    <property type="entry name" value="Methyltransf_16"/>
</dbReference>
<name>A0A165SPU8_9AGAM</name>
<evidence type="ECO:0008006" key="3">
    <source>
        <dbReference type="Google" id="ProtNLM"/>
    </source>
</evidence>
<dbReference type="STRING" id="1314782.A0A165SPU8"/>
<evidence type="ECO:0000313" key="2">
    <source>
        <dbReference type="Proteomes" id="UP000076761"/>
    </source>
</evidence>
<proteinExistence type="predicted"/>
<dbReference type="SUPFAM" id="SSF53335">
    <property type="entry name" value="S-adenosyl-L-methionine-dependent methyltransferases"/>
    <property type="match status" value="1"/>
</dbReference>
<dbReference type="PANTHER" id="PTHR14614:SF147">
    <property type="entry name" value="S-ADENOSYLMETHIONINE-DEPENDENT METHYLTRANSFERASE OF THE SEVEN BETA-STRAND FAMILY"/>
    <property type="match status" value="1"/>
</dbReference>
<evidence type="ECO:0000313" key="1">
    <source>
        <dbReference type="EMBL" id="KZT25483.1"/>
    </source>
</evidence>
<dbReference type="Pfam" id="PF10294">
    <property type="entry name" value="Methyltransf_16"/>
    <property type="match status" value="1"/>
</dbReference>
<dbReference type="Gene3D" id="3.40.50.150">
    <property type="entry name" value="Vaccinia Virus protein VP39"/>
    <property type="match status" value="1"/>
</dbReference>